<dbReference type="SUPFAM" id="SSF56281">
    <property type="entry name" value="Metallo-hydrolase/oxidoreductase"/>
    <property type="match status" value="1"/>
</dbReference>
<reference evidence="2 3" key="1">
    <citation type="submission" date="2016-10" db="EMBL/GenBank/DDBJ databases">
        <title>Genome sequence of a sulfur-reducing bacterium Desulfurobacterium indicum K6013.</title>
        <authorList>
            <person name="Cao J."/>
            <person name="Shao Z."/>
            <person name="Alain K."/>
            <person name="Jebbar M."/>
        </authorList>
    </citation>
    <scope>NUCLEOTIDE SEQUENCE [LARGE SCALE GENOMIC DNA]</scope>
    <source>
        <strain evidence="2 3">K6013</strain>
    </source>
</reference>
<keyword evidence="3" id="KW-1185">Reference proteome</keyword>
<dbReference type="OrthoDB" id="11380at2"/>
<comment type="caution">
    <text evidence="2">The sequence shown here is derived from an EMBL/GenBank/DDBJ whole genome shotgun (WGS) entry which is preliminary data.</text>
</comment>
<sequence length="295" mass="32866">MEIKPLTENVSYIPGRTNVGVIKCGGSDVILVDTGIDSGSGKRILRFLENKKLKPVAVVNTHFHTDHCGGNKILKEEVGVKVYASSVAATVIRYPFINPFSLFSGVYPVKDLMNKFVMAESSNVDVEIEEGEIKIGDAVIKIVPLPGHAPGQIGVVADDIFFCGDAVFAPEVIEKVVIPFNVDIKTEKETLNFLKNTAFSLYVPSHGEPVENIEFYVLENLRQIERIKGMIFGFLEKEASSEEIVDFVLKEIGLKVKAVHHYFLIHAGILAYLSYLYNEGLISLKIENRPLWKRR</sequence>
<dbReference type="AlphaFoldDB" id="A0A1R1MND7"/>
<dbReference type="InterPro" id="IPR036866">
    <property type="entry name" value="RibonucZ/Hydroxyglut_hydro"/>
</dbReference>
<dbReference type="RefSeq" id="WP_076712259.1">
    <property type="nucleotide sequence ID" value="NZ_MOEN01000002.1"/>
</dbReference>
<dbReference type="PANTHER" id="PTHR42951">
    <property type="entry name" value="METALLO-BETA-LACTAMASE DOMAIN-CONTAINING"/>
    <property type="match status" value="1"/>
</dbReference>
<dbReference type="PANTHER" id="PTHR42951:SF14">
    <property type="entry name" value="METALLO-BETA-LACTAMASE SUPERFAMILY PROTEIN"/>
    <property type="match status" value="1"/>
</dbReference>
<dbReference type="CDD" id="cd07743">
    <property type="entry name" value="metallo-hydrolase-like_MBL-fold"/>
    <property type="match status" value="1"/>
</dbReference>
<feature type="domain" description="Metallo-beta-lactamase" evidence="1">
    <location>
        <begin position="16"/>
        <end position="206"/>
    </location>
</feature>
<dbReference type="Gene3D" id="3.60.15.10">
    <property type="entry name" value="Ribonuclease Z/Hydroxyacylglutathione hydrolase-like"/>
    <property type="match status" value="1"/>
</dbReference>
<evidence type="ECO:0000259" key="1">
    <source>
        <dbReference type="SMART" id="SM00849"/>
    </source>
</evidence>
<proteinExistence type="predicted"/>
<dbReference type="EMBL" id="MOEN01000002">
    <property type="protein sequence ID" value="OMH41287.1"/>
    <property type="molecule type" value="Genomic_DNA"/>
</dbReference>
<name>A0A1R1MND7_9BACT</name>
<gene>
    <name evidence="2" type="ORF">BLW93_01050</name>
</gene>
<protein>
    <recommendedName>
        <fullName evidence="1">Metallo-beta-lactamase domain-containing protein</fullName>
    </recommendedName>
</protein>
<dbReference type="InterPro" id="IPR050855">
    <property type="entry name" value="NDM-1-like"/>
</dbReference>
<dbReference type="Proteomes" id="UP000187408">
    <property type="component" value="Unassembled WGS sequence"/>
</dbReference>
<organism evidence="2 3">
    <name type="scientific">Desulfurobacterium indicum</name>
    <dbReference type="NCBI Taxonomy" id="1914305"/>
    <lineage>
        <taxon>Bacteria</taxon>
        <taxon>Pseudomonadati</taxon>
        <taxon>Aquificota</taxon>
        <taxon>Aquificia</taxon>
        <taxon>Desulfurobacteriales</taxon>
        <taxon>Desulfurobacteriaceae</taxon>
        <taxon>Desulfurobacterium</taxon>
    </lineage>
</organism>
<accession>A0A1R1MND7</accession>
<dbReference type="STRING" id="1914305.BLW93_01050"/>
<dbReference type="Pfam" id="PF00753">
    <property type="entry name" value="Lactamase_B"/>
    <property type="match status" value="1"/>
</dbReference>
<dbReference type="InterPro" id="IPR001279">
    <property type="entry name" value="Metallo-B-lactamas"/>
</dbReference>
<evidence type="ECO:0000313" key="3">
    <source>
        <dbReference type="Proteomes" id="UP000187408"/>
    </source>
</evidence>
<evidence type="ECO:0000313" key="2">
    <source>
        <dbReference type="EMBL" id="OMH41287.1"/>
    </source>
</evidence>
<dbReference type="SMART" id="SM00849">
    <property type="entry name" value="Lactamase_B"/>
    <property type="match status" value="1"/>
</dbReference>